<keyword evidence="3" id="KW-0443">Lipid metabolism</keyword>
<dbReference type="Pfam" id="PF03403">
    <property type="entry name" value="PAF-AH_p_II"/>
    <property type="match status" value="1"/>
</dbReference>
<evidence type="ECO:0000256" key="1">
    <source>
        <dbReference type="ARBA" id="ARBA00022801"/>
    </source>
</evidence>
<evidence type="ECO:0000256" key="4">
    <source>
        <dbReference type="SAM" id="SignalP"/>
    </source>
</evidence>
<keyword evidence="6" id="KW-1185">Reference proteome</keyword>
<accession>A0ABW6WC63</accession>
<dbReference type="SUPFAM" id="SSF53474">
    <property type="entry name" value="alpha/beta-Hydrolases"/>
    <property type="match status" value="1"/>
</dbReference>
<evidence type="ECO:0000256" key="2">
    <source>
        <dbReference type="ARBA" id="ARBA00022963"/>
    </source>
</evidence>
<keyword evidence="2" id="KW-0442">Lipid degradation</keyword>
<organism evidence="5 6">
    <name type="scientific">Paractinoplanes globisporus</name>
    <dbReference type="NCBI Taxonomy" id="113565"/>
    <lineage>
        <taxon>Bacteria</taxon>
        <taxon>Bacillati</taxon>
        <taxon>Actinomycetota</taxon>
        <taxon>Actinomycetes</taxon>
        <taxon>Micromonosporales</taxon>
        <taxon>Micromonosporaceae</taxon>
        <taxon>Paractinoplanes</taxon>
    </lineage>
</organism>
<feature type="chain" id="PRO_5047424067" evidence="4">
    <location>
        <begin position="29"/>
        <end position="366"/>
    </location>
</feature>
<evidence type="ECO:0000256" key="3">
    <source>
        <dbReference type="ARBA" id="ARBA00023098"/>
    </source>
</evidence>
<dbReference type="PANTHER" id="PTHR10272:SF0">
    <property type="entry name" value="PLATELET-ACTIVATING FACTOR ACETYLHYDROLASE"/>
    <property type="match status" value="1"/>
</dbReference>
<dbReference type="PANTHER" id="PTHR10272">
    <property type="entry name" value="PLATELET-ACTIVATING FACTOR ACETYLHYDROLASE"/>
    <property type="match status" value="1"/>
</dbReference>
<keyword evidence="1 5" id="KW-0378">Hydrolase</keyword>
<dbReference type="InterPro" id="IPR006311">
    <property type="entry name" value="TAT_signal"/>
</dbReference>
<name>A0ABW6WC63_9ACTN</name>
<dbReference type="Proteomes" id="UP001602245">
    <property type="component" value="Unassembled WGS sequence"/>
</dbReference>
<dbReference type="PROSITE" id="PS51318">
    <property type="entry name" value="TAT"/>
    <property type="match status" value="1"/>
</dbReference>
<sequence length="366" mass="39134">MTLTRRGLLAAGLAVPLATAAGAGRVVAAPARLTLPAPTGPHPVGTVSLHLADRDTMAGVWYPAAPGARRHPRAPWMPAAPLRALLEDNGFDPGVAAGPLTSGREGAPALPGRHPVILFSHGAGGHRSEATVVVQELASHGYVVATVDHPHDSYVEFPDGRLAVPDDESTTPWTHADDVLFVLDRLEKAATGHLPLPAGLAAALDLRHVGVFGFSKGATAAALVMNVDSRVRAGLSFDGPMESGPRPAALDRPFMLMTADFTRADAPPVEEFWRLLRGWRLNVRAEGGRHGAYCDHESLIPQLARLMGWTAEELEGWIGKLDPVRATRIQQAYPLAFFDRHLRGARSRLLDGPSRAFPEVRFLPGH</sequence>
<dbReference type="EMBL" id="JBIAZU010000002">
    <property type="protein sequence ID" value="MFF5290673.1"/>
    <property type="molecule type" value="Genomic_DNA"/>
</dbReference>
<dbReference type="Gene3D" id="3.40.50.1820">
    <property type="entry name" value="alpha/beta hydrolase"/>
    <property type="match status" value="1"/>
</dbReference>
<reference evidence="5 6" key="1">
    <citation type="submission" date="2024-10" db="EMBL/GenBank/DDBJ databases">
        <title>The Natural Products Discovery Center: Release of the First 8490 Sequenced Strains for Exploring Actinobacteria Biosynthetic Diversity.</title>
        <authorList>
            <person name="Kalkreuter E."/>
            <person name="Kautsar S.A."/>
            <person name="Yang D."/>
            <person name="Bader C.D."/>
            <person name="Teijaro C.N."/>
            <person name="Fluegel L."/>
            <person name="Davis C.M."/>
            <person name="Simpson J.R."/>
            <person name="Lauterbach L."/>
            <person name="Steele A.D."/>
            <person name="Gui C."/>
            <person name="Meng S."/>
            <person name="Li G."/>
            <person name="Viehrig K."/>
            <person name="Ye F."/>
            <person name="Su P."/>
            <person name="Kiefer A.F."/>
            <person name="Nichols A."/>
            <person name="Cepeda A.J."/>
            <person name="Yan W."/>
            <person name="Fan B."/>
            <person name="Jiang Y."/>
            <person name="Adhikari A."/>
            <person name="Zheng C.-J."/>
            <person name="Schuster L."/>
            <person name="Cowan T.M."/>
            <person name="Smanski M.J."/>
            <person name="Chevrette M.G."/>
            <person name="De Carvalho L.P.S."/>
            <person name="Shen B."/>
        </authorList>
    </citation>
    <scope>NUCLEOTIDE SEQUENCE [LARGE SCALE GENOMIC DNA]</scope>
    <source>
        <strain evidence="5 6">NPDC000087</strain>
    </source>
</reference>
<keyword evidence="4" id="KW-0732">Signal</keyword>
<gene>
    <name evidence="5" type="ORF">ACFY35_14605</name>
</gene>
<feature type="signal peptide" evidence="4">
    <location>
        <begin position="1"/>
        <end position="28"/>
    </location>
</feature>
<comment type="caution">
    <text evidence="5">The sequence shown here is derived from an EMBL/GenBank/DDBJ whole genome shotgun (WGS) entry which is preliminary data.</text>
</comment>
<evidence type="ECO:0000313" key="6">
    <source>
        <dbReference type="Proteomes" id="UP001602245"/>
    </source>
</evidence>
<dbReference type="InterPro" id="IPR029058">
    <property type="entry name" value="AB_hydrolase_fold"/>
</dbReference>
<protein>
    <submittedName>
        <fullName evidence="5">Alpha/beta hydrolase family protein</fullName>
    </submittedName>
</protein>
<proteinExistence type="predicted"/>
<evidence type="ECO:0000313" key="5">
    <source>
        <dbReference type="EMBL" id="MFF5290673.1"/>
    </source>
</evidence>
<dbReference type="RefSeq" id="WP_020510336.1">
    <property type="nucleotide sequence ID" value="NZ_JBIAZU010000002.1"/>
</dbReference>
<dbReference type="GO" id="GO:0016787">
    <property type="term" value="F:hydrolase activity"/>
    <property type="evidence" value="ECO:0007669"/>
    <property type="project" value="UniProtKB-KW"/>
</dbReference>